<dbReference type="SUPFAM" id="SSF46894">
    <property type="entry name" value="C-terminal effector domain of the bipartite response regulators"/>
    <property type="match status" value="1"/>
</dbReference>
<dbReference type="InterPro" id="IPR036388">
    <property type="entry name" value="WH-like_DNA-bd_sf"/>
</dbReference>
<dbReference type="InterPro" id="IPR027417">
    <property type="entry name" value="P-loop_NTPase"/>
</dbReference>
<dbReference type="InterPro" id="IPR019734">
    <property type="entry name" value="TPR_rpt"/>
</dbReference>
<organism evidence="2">
    <name type="scientific">uncultured Thermomicrobiales bacterium</name>
    <dbReference type="NCBI Taxonomy" id="1645740"/>
    <lineage>
        <taxon>Bacteria</taxon>
        <taxon>Pseudomonadati</taxon>
        <taxon>Thermomicrobiota</taxon>
        <taxon>Thermomicrobia</taxon>
        <taxon>Thermomicrobiales</taxon>
        <taxon>environmental samples</taxon>
    </lineage>
</organism>
<dbReference type="InterPro" id="IPR016032">
    <property type="entry name" value="Sig_transdc_resp-reg_C-effctor"/>
</dbReference>
<dbReference type="SUPFAM" id="SSF48452">
    <property type="entry name" value="TPR-like"/>
    <property type="match status" value="1"/>
</dbReference>
<dbReference type="GO" id="GO:0003677">
    <property type="term" value="F:DNA binding"/>
    <property type="evidence" value="ECO:0007669"/>
    <property type="project" value="InterPro"/>
</dbReference>
<sequence length="780" mass="83663">MTSEAVPVTPIPREQGTSVEMLVPPTPLLGREVERAEVADLIRSGVRLLTLVGPGGVGKTRLALQLVVDLVPSVVGVAEFVGLASQYDPKLVLPAIGQALGVREVPGRALLPVITATVADRSVLLLLDNVEQVADAAPDLVELLAACPQLIVLATSREPLRVRMERQYLVPPLSLPGPERIRSVSQVAGSDAVQLFVQRAQAVRADFALSAENASDIAAVVRRLDGLPLAVELAAARVNVLSPPSLLARLTNRLQLLTQGPQDLPERQRTLRNAIAWSYDLLTADERALFRRLAVFAGGFTLEAAEAVVGDQPFEALDVLTCLVEKSLVRCEKDPSGESRFEMLETIREFAFEQLALGGEEATARAAHAAHYLRLVTDARARFEGSDRLAANALVEREHDNLRAALGWTISAGDVNTALRLTAELARFWVVLGYLGEGGDWLDRAVALEAPSPPEARADALAWAAEFADLRGDHERAARLAREALALSEQSGYALGVAIALHQQGVAAHWRGDLESAASLYGQGLARFRRLGEPIWHGIALRHLGLVAGEQGDHATAEARYQESLTIWRELDHPWGVPSALRDLANEALVRGELAAALPLFQESLSGWQRLREKLHVGECFCGLARIAAATGQADRAARLLGSTDALNESMGYLPHKDYGTRLAAAAIQARSALGEEAYDAAFAAGRQLQPDEAFAEAQAVKIAAAASPDRRSSGFAGDLSKREIEVLQLVAQGMTNAEVAERLFLSPRTVHAHVHAILAKLGVGTRVAATRKAIELGLA</sequence>
<dbReference type="PRINTS" id="PR00364">
    <property type="entry name" value="DISEASERSIST"/>
</dbReference>
<dbReference type="Pfam" id="PF25872">
    <property type="entry name" value="HTH_77"/>
    <property type="match status" value="1"/>
</dbReference>
<dbReference type="SMART" id="SM00028">
    <property type="entry name" value="TPR"/>
    <property type="match status" value="4"/>
</dbReference>
<dbReference type="PROSITE" id="PS00622">
    <property type="entry name" value="HTH_LUXR_1"/>
    <property type="match status" value="1"/>
</dbReference>
<name>A0A6J4VIY5_9BACT</name>
<dbReference type="Pfam" id="PF00196">
    <property type="entry name" value="GerE"/>
    <property type="match status" value="1"/>
</dbReference>
<dbReference type="EMBL" id="CADCWG010000327">
    <property type="protein sequence ID" value="CAA9579804.1"/>
    <property type="molecule type" value="Genomic_DNA"/>
</dbReference>
<dbReference type="PROSITE" id="PS50043">
    <property type="entry name" value="HTH_LUXR_2"/>
    <property type="match status" value="1"/>
</dbReference>
<dbReference type="Pfam" id="PF13424">
    <property type="entry name" value="TPR_12"/>
    <property type="match status" value="1"/>
</dbReference>
<dbReference type="InterPro" id="IPR011990">
    <property type="entry name" value="TPR-like_helical_dom_sf"/>
</dbReference>
<dbReference type="GO" id="GO:0006355">
    <property type="term" value="P:regulation of DNA-templated transcription"/>
    <property type="evidence" value="ECO:0007669"/>
    <property type="project" value="InterPro"/>
</dbReference>
<proteinExistence type="predicted"/>
<accession>A0A6J4VIY5</accession>
<dbReference type="Gene3D" id="3.40.50.300">
    <property type="entry name" value="P-loop containing nucleotide triphosphate hydrolases"/>
    <property type="match status" value="1"/>
</dbReference>
<evidence type="ECO:0000313" key="2">
    <source>
        <dbReference type="EMBL" id="CAA9579804.1"/>
    </source>
</evidence>
<dbReference type="AlphaFoldDB" id="A0A6J4VIY5"/>
<evidence type="ECO:0000259" key="1">
    <source>
        <dbReference type="PROSITE" id="PS50043"/>
    </source>
</evidence>
<dbReference type="InterPro" id="IPR000792">
    <property type="entry name" value="Tscrpt_reg_LuxR_C"/>
</dbReference>
<feature type="domain" description="HTH luxR-type" evidence="1">
    <location>
        <begin position="713"/>
        <end position="778"/>
    </location>
</feature>
<dbReference type="PANTHER" id="PTHR47691">
    <property type="entry name" value="REGULATOR-RELATED"/>
    <property type="match status" value="1"/>
</dbReference>
<dbReference type="InterPro" id="IPR058852">
    <property type="entry name" value="HTH_77"/>
</dbReference>
<dbReference type="CDD" id="cd06170">
    <property type="entry name" value="LuxR_C_like"/>
    <property type="match status" value="1"/>
</dbReference>
<dbReference type="Gene3D" id="1.25.40.10">
    <property type="entry name" value="Tetratricopeptide repeat domain"/>
    <property type="match status" value="1"/>
</dbReference>
<dbReference type="PANTHER" id="PTHR47691:SF3">
    <property type="entry name" value="HTH-TYPE TRANSCRIPTIONAL REGULATOR RV0890C-RELATED"/>
    <property type="match status" value="1"/>
</dbReference>
<dbReference type="Pfam" id="PF13401">
    <property type="entry name" value="AAA_22"/>
    <property type="match status" value="1"/>
</dbReference>
<dbReference type="GO" id="GO:0016887">
    <property type="term" value="F:ATP hydrolysis activity"/>
    <property type="evidence" value="ECO:0007669"/>
    <property type="project" value="InterPro"/>
</dbReference>
<protein>
    <recommendedName>
        <fullName evidence="1">HTH luxR-type domain-containing protein</fullName>
    </recommendedName>
</protein>
<reference evidence="2" key="1">
    <citation type="submission" date="2020-02" db="EMBL/GenBank/DDBJ databases">
        <authorList>
            <person name="Meier V. D."/>
        </authorList>
    </citation>
    <scope>NUCLEOTIDE SEQUENCE</scope>
    <source>
        <strain evidence="2">AVDCRST_MAG49</strain>
    </source>
</reference>
<gene>
    <name evidence="2" type="ORF">AVDCRST_MAG49-4660</name>
</gene>
<dbReference type="InterPro" id="IPR049945">
    <property type="entry name" value="AAA_22"/>
</dbReference>
<dbReference type="Gene3D" id="1.10.10.10">
    <property type="entry name" value="Winged helix-like DNA-binding domain superfamily/Winged helix DNA-binding domain"/>
    <property type="match status" value="2"/>
</dbReference>
<dbReference type="SUPFAM" id="SSF52540">
    <property type="entry name" value="P-loop containing nucleoside triphosphate hydrolases"/>
    <property type="match status" value="1"/>
</dbReference>
<dbReference type="SMART" id="SM00421">
    <property type="entry name" value="HTH_LUXR"/>
    <property type="match status" value="1"/>
</dbReference>
<dbReference type="PRINTS" id="PR00038">
    <property type="entry name" value="HTHLUXR"/>
</dbReference>